<dbReference type="SUPFAM" id="SSF53474">
    <property type="entry name" value="alpha/beta-Hydrolases"/>
    <property type="match status" value="1"/>
</dbReference>
<evidence type="ECO:0000256" key="1">
    <source>
        <dbReference type="SAM" id="MobiDB-lite"/>
    </source>
</evidence>
<comment type="caution">
    <text evidence="2">The sequence shown here is derived from an EMBL/GenBank/DDBJ whole genome shotgun (WGS) entry which is preliminary data.</text>
</comment>
<feature type="compositionally biased region" description="Low complexity" evidence="1">
    <location>
        <begin position="692"/>
        <end position="702"/>
    </location>
</feature>
<name>A0ABU1DK61_9HYPH</name>
<keyword evidence="3" id="KW-1185">Reference proteome</keyword>
<dbReference type="InterPro" id="IPR029058">
    <property type="entry name" value="AB_hydrolase_fold"/>
</dbReference>
<organism evidence="2 3">
    <name type="scientific">Chelatococcus sambhunathii</name>
    <dbReference type="NCBI Taxonomy" id="363953"/>
    <lineage>
        <taxon>Bacteria</taxon>
        <taxon>Pseudomonadati</taxon>
        <taxon>Pseudomonadota</taxon>
        <taxon>Alphaproteobacteria</taxon>
        <taxon>Hyphomicrobiales</taxon>
        <taxon>Chelatococcaceae</taxon>
        <taxon>Chelatococcus</taxon>
    </lineage>
</organism>
<sequence length="811" mass="87054">MALSAGLCGAAAAAVADDPTGNGPYTAKNGEYKLPASFDQLVTKQVAQKTELWARVWYPTKGPDLKNAPIVVFLHGEHGTCGKVDPTGKWRLDGSKEYSSSGTCTGEYPIVTPNHWGYDYIAERLATQGYVTISINTNLGINQTGYHPVDPDPFLIIRRGRMILRHLMQFGRWNSGLDTSNRPSFFSNFQGKLDFSKISLVGHSRGGDAIVNAYFQLVGNTDGWQSRLPGNAKIVALAAMAPTDFAAQRNVASQIPMDGAAYGVLLPMCDGDVSRLSGMRFYDRAVGYFPDDGGNYRAAFAVDGADHNGFNTEWHTQDNYSLGGANQPTLHKCLGQKKLFPEIGTVKDQQEIGRYFVMSIVRSKTKDGSWAELLNPAYDLPKPLSDITKYDRSYFPSTDIGANKLLSRFAAYPTGNCQNVLFGYAGVTTLCTNTPEHFFNYQNYGDPYNAWAARIRWGAPANKTKPEDGHYWAFFPMYQGTKPVDISKMKAIEMRVGPDCTLFSGPDNPDDVDTDPELACSDVSKQAMDENGSQNVGVQFVDDKQRYSNRHFISLKELTRERQAVGIEENEPTNPVKPLYHALMSTVRISMSELLKDADKGFNPAKITGMYVLLSPQGKKKDNGSGGLIIGDIWATQNTPFSMKFDAPADASPILAVADASHGSAPRPPSLDGFTPGKDRLPSPVAASGVRPAAGDGAAGPADTGARVVDVARVSNPALTGAFAGAGGPDVAEITVSTLSSMIESSSGFSVAIGGRAAQGVRIARPTANPRETTIAVPAALVDSAADGAPLVVSSGGSIWRFGSLSKASAR</sequence>
<evidence type="ECO:0000313" key="3">
    <source>
        <dbReference type="Proteomes" id="UP001181622"/>
    </source>
</evidence>
<evidence type="ECO:0000313" key="2">
    <source>
        <dbReference type="EMBL" id="MDR4308522.1"/>
    </source>
</evidence>
<dbReference type="RefSeq" id="WP_309394338.1">
    <property type="nucleotide sequence ID" value="NZ_JADBEO010000055.1"/>
</dbReference>
<evidence type="ECO:0008006" key="4">
    <source>
        <dbReference type="Google" id="ProtNLM"/>
    </source>
</evidence>
<dbReference type="Proteomes" id="UP001181622">
    <property type="component" value="Unassembled WGS sequence"/>
</dbReference>
<reference evidence="2" key="1">
    <citation type="submission" date="2020-10" db="EMBL/GenBank/DDBJ databases">
        <authorList>
            <person name="Abbas A."/>
            <person name="Razzaq R."/>
            <person name="Waqas M."/>
            <person name="Abbas N."/>
            <person name="Nielsen T.K."/>
            <person name="Hansen L.H."/>
            <person name="Hussain S."/>
            <person name="Shahid M."/>
        </authorList>
    </citation>
    <scope>NUCLEOTIDE SEQUENCE</scope>
    <source>
        <strain evidence="2">S14</strain>
    </source>
</reference>
<feature type="region of interest" description="Disordered" evidence="1">
    <location>
        <begin position="660"/>
        <end position="702"/>
    </location>
</feature>
<gene>
    <name evidence="2" type="ORF">IHQ68_18030</name>
</gene>
<dbReference type="Gene3D" id="3.40.50.1820">
    <property type="entry name" value="alpha/beta hydrolase"/>
    <property type="match status" value="1"/>
</dbReference>
<dbReference type="EMBL" id="JADBEO010000055">
    <property type="protein sequence ID" value="MDR4308522.1"/>
    <property type="molecule type" value="Genomic_DNA"/>
</dbReference>
<protein>
    <recommendedName>
        <fullName evidence="4">Alpha/beta hydrolase family</fullName>
    </recommendedName>
</protein>
<proteinExistence type="predicted"/>
<accession>A0ABU1DK61</accession>